<proteinExistence type="predicted"/>
<comment type="caution">
    <text evidence="2">The sequence shown here is derived from an EMBL/GenBank/DDBJ whole genome shotgun (WGS) entry which is preliminary data.</text>
</comment>
<protein>
    <submittedName>
        <fullName evidence="2">Uncharacterized protein</fullName>
    </submittedName>
</protein>
<feature type="region of interest" description="Disordered" evidence="1">
    <location>
        <begin position="28"/>
        <end position="81"/>
    </location>
</feature>
<name>A0ABP8PEM3_9ACTN</name>
<dbReference type="EMBL" id="BAABHF010000009">
    <property type="protein sequence ID" value="GAA4484983.1"/>
    <property type="molecule type" value="Genomic_DNA"/>
</dbReference>
<feature type="compositionally biased region" description="Basic and acidic residues" evidence="1">
    <location>
        <begin position="61"/>
        <end position="73"/>
    </location>
</feature>
<keyword evidence="3" id="KW-1185">Reference proteome</keyword>
<gene>
    <name evidence="2" type="ORF">GCM10023191_008880</name>
</gene>
<evidence type="ECO:0000313" key="3">
    <source>
        <dbReference type="Proteomes" id="UP001500503"/>
    </source>
</evidence>
<dbReference type="PROSITE" id="PS51257">
    <property type="entry name" value="PROKAR_LIPOPROTEIN"/>
    <property type="match status" value="1"/>
</dbReference>
<dbReference type="Proteomes" id="UP001500503">
    <property type="component" value="Unassembled WGS sequence"/>
</dbReference>
<feature type="compositionally biased region" description="Low complexity" evidence="1">
    <location>
        <begin position="30"/>
        <end position="58"/>
    </location>
</feature>
<evidence type="ECO:0000313" key="2">
    <source>
        <dbReference type="EMBL" id="GAA4484983.1"/>
    </source>
</evidence>
<organism evidence="2 3">
    <name type="scientific">Actinoallomurus oryzae</name>
    <dbReference type="NCBI Taxonomy" id="502180"/>
    <lineage>
        <taxon>Bacteria</taxon>
        <taxon>Bacillati</taxon>
        <taxon>Actinomycetota</taxon>
        <taxon>Actinomycetes</taxon>
        <taxon>Streptosporangiales</taxon>
        <taxon>Thermomonosporaceae</taxon>
        <taxon>Actinoallomurus</taxon>
    </lineage>
</organism>
<accession>A0ABP8PEM3</accession>
<sequence length="397" mass="41434">MAAKRAVFGAVALVTLGISLTGCRGNAVDAASSPTSTATPAQESASATASAQAKASTKCTDQNDHSGDSKSTDHCPPVPASAATSVTSVTFKAQRVTGPPPPKSGIDHNVVALGTVRLAMTAKQTAYVVSSLRANAATVRTLVDNEVRCTWPGGSKNLVMGQNIYAGTGQNPQWEDTWIVTKFLLHPGVAATATCTTYARVASLYKQTSAVRIAGGSLRFADTSVDNAANGKPLDDEMPYGDLPVDSTHRTVRQPALPITTAPAGLHQLNVFGDVDYQVCARGVACDKTGSSTARFTLIVNQWNAAGTKVCHTDSSTSSVTKTVPYWVHHVVVPLYTPHFAVSTAPGCAPVFNAYVRVDWLRGQTGAVQGTAVGLPDRRGSASTHRSAMSHLYIVPA</sequence>
<evidence type="ECO:0000256" key="1">
    <source>
        <dbReference type="SAM" id="MobiDB-lite"/>
    </source>
</evidence>
<reference evidence="3" key="1">
    <citation type="journal article" date="2019" name="Int. J. Syst. Evol. Microbiol.">
        <title>The Global Catalogue of Microorganisms (GCM) 10K type strain sequencing project: providing services to taxonomists for standard genome sequencing and annotation.</title>
        <authorList>
            <consortium name="The Broad Institute Genomics Platform"/>
            <consortium name="The Broad Institute Genome Sequencing Center for Infectious Disease"/>
            <person name="Wu L."/>
            <person name="Ma J."/>
        </authorList>
    </citation>
    <scope>NUCLEOTIDE SEQUENCE [LARGE SCALE GENOMIC DNA]</scope>
    <source>
        <strain evidence="3">JCM 17933</strain>
    </source>
</reference>